<dbReference type="GO" id="GO:0004803">
    <property type="term" value="F:transposase activity"/>
    <property type="evidence" value="ECO:0007669"/>
    <property type="project" value="InterPro"/>
</dbReference>
<evidence type="ECO:0000313" key="5">
    <source>
        <dbReference type="Proteomes" id="UP000298213"/>
    </source>
</evidence>
<feature type="coiled-coil region" evidence="1">
    <location>
        <begin position="157"/>
        <end position="184"/>
    </location>
</feature>
<accession>A0A4Y8ZYR5</accession>
<feature type="domain" description="Transposase IS116/IS110/IS902 C-terminal" evidence="3">
    <location>
        <begin position="193"/>
        <end position="276"/>
    </location>
</feature>
<evidence type="ECO:0000313" key="4">
    <source>
        <dbReference type="EMBL" id="TFI60139.1"/>
    </source>
</evidence>
<name>A0A4Y8ZYR5_9SPHN</name>
<dbReference type="Pfam" id="PF01548">
    <property type="entry name" value="DEDD_Tnp_IS110"/>
    <property type="match status" value="1"/>
</dbReference>
<dbReference type="GO" id="GO:0003677">
    <property type="term" value="F:DNA binding"/>
    <property type="evidence" value="ECO:0007669"/>
    <property type="project" value="InterPro"/>
</dbReference>
<keyword evidence="1" id="KW-0175">Coiled coil</keyword>
<protein>
    <submittedName>
        <fullName evidence="4">IS110 family transposase</fullName>
    </submittedName>
</protein>
<dbReference type="EMBL" id="SPDV01000001">
    <property type="protein sequence ID" value="TFI60139.1"/>
    <property type="molecule type" value="Genomic_DNA"/>
</dbReference>
<dbReference type="Proteomes" id="UP000298213">
    <property type="component" value="Unassembled WGS sequence"/>
</dbReference>
<feature type="domain" description="Transposase IS110-like N-terminal" evidence="2">
    <location>
        <begin position="9"/>
        <end position="150"/>
    </location>
</feature>
<gene>
    <name evidence="4" type="ORF">E2493_00005</name>
</gene>
<organism evidence="4 5">
    <name type="scientific">Sphingomonas parva</name>
    <dbReference type="NCBI Taxonomy" id="2555898"/>
    <lineage>
        <taxon>Bacteria</taxon>
        <taxon>Pseudomonadati</taxon>
        <taxon>Pseudomonadota</taxon>
        <taxon>Alphaproteobacteria</taxon>
        <taxon>Sphingomonadales</taxon>
        <taxon>Sphingomonadaceae</taxon>
        <taxon>Sphingomonas</taxon>
    </lineage>
</organism>
<dbReference type="InterPro" id="IPR003346">
    <property type="entry name" value="Transposase_20"/>
</dbReference>
<dbReference type="OrthoDB" id="8261795at2"/>
<comment type="caution">
    <text evidence="4">The sequence shown here is derived from an EMBL/GenBank/DDBJ whole genome shotgun (WGS) entry which is preliminary data.</text>
</comment>
<dbReference type="InterPro" id="IPR047650">
    <property type="entry name" value="Transpos_IS110"/>
</dbReference>
<dbReference type="Pfam" id="PF02371">
    <property type="entry name" value="Transposase_20"/>
    <property type="match status" value="1"/>
</dbReference>
<evidence type="ECO:0000259" key="3">
    <source>
        <dbReference type="Pfam" id="PF02371"/>
    </source>
</evidence>
<dbReference type="PANTHER" id="PTHR33055">
    <property type="entry name" value="TRANSPOSASE FOR INSERTION SEQUENCE ELEMENT IS1111A"/>
    <property type="match status" value="1"/>
</dbReference>
<dbReference type="RefSeq" id="WP_135082443.1">
    <property type="nucleotide sequence ID" value="NZ_SPDV01000001.1"/>
</dbReference>
<evidence type="ECO:0000259" key="2">
    <source>
        <dbReference type="Pfam" id="PF01548"/>
    </source>
</evidence>
<sequence length="315" mass="34282">MSKSLPQVLGVDISKDHLDVCLNPGGSTLHVANIAAGHAQLLAWLDRVSIDLVVFEPTGPYHRLFERTLVRSGLPYAKVNPRQARRFAEATGQIAKTDRVDAAMLARFGAVLRPAAHVPKGAILDELTELVAARRGLMRDRTASLNRAKSQQIALLKHQAAQRLNQIERQVAAIDRQCRQLIARETGLAHRLAILSSIPGIGETTAIAILADMPELGQLEPKQAASLAGLAPVTRQSGAWRGRSSIRGGRAHLRQALYMPALVALRFNPPLKAKYQALTKAGKPAKIAITAIMRKLIILANALLRDERKWTPTIA</sequence>
<proteinExistence type="predicted"/>
<dbReference type="PANTHER" id="PTHR33055:SF13">
    <property type="entry name" value="TRANSPOSASE"/>
    <property type="match status" value="1"/>
</dbReference>
<dbReference type="AlphaFoldDB" id="A0A4Y8ZYR5"/>
<keyword evidence="5" id="KW-1185">Reference proteome</keyword>
<evidence type="ECO:0000256" key="1">
    <source>
        <dbReference type="SAM" id="Coils"/>
    </source>
</evidence>
<reference evidence="4 5" key="1">
    <citation type="submission" date="2019-03" db="EMBL/GenBank/DDBJ databases">
        <title>Genome sequence of Sphingomonas sp. 17J27-24.</title>
        <authorList>
            <person name="Kim M."/>
            <person name="Maeng S."/>
            <person name="Sathiyaraj S."/>
        </authorList>
    </citation>
    <scope>NUCLEOTIDE SEQUENCE [LARGE SCALE GENOMIC DNA]</scope>
    <source>
        <strain evidence="4 5">17J27-24</strain>
    </source>
</reference>
<dbReference type="InterPro" id="IPR002525">
    <property type="entry name" value="Transp_IS110-like_N"/>
</dbReference>
<dbReference type="GO" id="GO:0006313">
    <property type="term" value="P:DNA transposition"/>
    <property type="evidence" value="ECO:0007669"/>
    <property type="project" value="InterPro"/>
</dbReference>